<organism evidence="2 3">
    <name type="scientific">Cryptotermes secundus</name>
    <dbReference type="NCBI Taxonomy" id="105785"/>
    <lineage>
        <taxon>Eukaryota</taxon>
        <taxon>Metazoa</taxon>
        <taxon>Ecdysozoa</taxon>
        <taxon>Arthropoda</taxon>
        <taxon>Hexapoda</taxon>
        <taxon>Insecta</taxon>
        <taxon>Pterygota</taxon>
        <taxon>Neoptera</taxon>
        <taxon>Polyneoptera</taxon>
        <taxon>Dictyoptera</taxon>
        <taxon>Blattodea</taxon>
        <taxon>Blattoidea</taxon>
        <taxon>Termitoidae</taxon>
        <taxon>Kalotermitidae</taxon>
        <taxon>Cryptotermitinae</taxon>
        <taxon>Cryptotermes</taxon>
    </lineage>
</organism>
<accession>A0A2J7PNT8</accession>
<proteinExistence type="predicted"/>
<name>A0A2J7PNT8_9NEOP</name>
<evidence type="ECO:0000313" key="2">
    <source>
        <dbReference type="EMBL" id="PNF17969.1"/>
    </source>
</evidence>
<dbReference type="Proteomes" id="UP000235965">
    <property type="component" value="Unassembled WGS sequence"/>
</dbReference>
<evidence type="ECO:0000313" key="3">
    <source>
        <dbReference type="Proteomes" id="UP000235965"/>
    </source>
</evidence>
<evidence type="ECO:0000256" key="1">
    <source>
        <dbReference type="SAM" id="MobiDB-lite"/>
    </source>
</evidence>
<feature type="region of interest" description="Disordered" evidence="1">
    <location>
        <begin position="1"/>
        <end position="54"/>
    </location>
</feature>
<keyword evidence="3" id="KW-1185">Reference proteome</keyword>
<reference evidence="2 3" key="1">
    <citation type="submission" date="2017-12" db="EMBL/GenBank/DDBJ databases">
        <title>Hemimetabolous genomes reveal molecular basis of termite eusociality.</title>
        <authorList>
            <person name="Harrison M.C."/>
            <person name="Jongepier E."/>
            <person name="Robertson H.M."/>
            <person name="Arning N."/>
            <person name="Bitard-Feildel T."/>
            <person name="Chao H."/>
            <person name="Childers C.P."/>
            <person name="Dinh H."/>
            <person name="Doddapaneni H."/>
            <person name="Dugan S."/>
            <person name="Gowin J."/>
            <person name="Greiner C."/>
            <person name="Han Y."/>
            <person name="Hu H."/>
            <person name="Hughes D.S.T."/>
            <person name="Huylmans A.-K."/>
            <person name="Kemena C."/>
            <person name="Kremer L.P.M."/>
            <person name="Lee S.L."/>
            <person name="Lopez-Ezquerra A."/>
            <person name="Mallet L."/>
            <person name="Monroy-Kuhn J.M."/>
            <person name="Moser A."/>
            <person name="Murali S.C."/>
            <person name="Muzny D.M."/>
            <person name="Otani S."/>
            <person name="Piulachs M.-D."/>
            <person name="Poelchau M."/>
            <person name="Qu J."/>
            <person name="Schaub F."/>
            <person name="Wada-Katsumata A."/>
            <person name="Worley K.C."/>
            <person name="Xie Q."/>
            <person name="Ylla G."/>
            <person name="Poulsen M."/>
            <person name="Gibbs R.A."/>
            <person name="Schal C."/>
            <person name="Richards S."/>
            <person name="Belles X."/>
            <person name="Korb J."/>
            <person name="Bornberg-Bauer E."/>
        </authorList>
    </citation>
    <scope>NUCLEOTIDE SEQUENCE [LARGE SCALE GENOMIC DNA]</scope>
    <source>
        <tissue evidence="2">Whole body</tissue>
    </source>
</reference>
<comment type="caution">
    <text evidence="2">The sequence shown here is derived from an EMBL/GenBank/DDBJ whole genome shotgun (WGS) entry which is preliminary data.</text>
</comment>
<dbReference type="EMBL" id="NEVH01023316">
    <property type="protein sequence ID" value="PNF17969.1"/>
    <property type="molecule type" value="Genomic_DNA"/>
</dbReference>
<dbReference type="AlphaFoldDB" id="A0A2J7PNT8"/>
<gene>
    <name evidence="2" type="ORF">B7P43_G17583</name>
</gene>
<dbReference type="InParanoid" id="A0A2J7PNT8"/>
<protein>
    <submittedName>
        <fullName evidence="2">Uncharacterized protein</fullName>
    </submittedName>
</protein>
<sequence length="54" mass="6437">MLKEMRVNQVKADADRVQMQEMFRTHQEEMKADRKTDRGNAERDEGREERNGGK</sequence>